<dbReference type="Gene3D" id="3.10.20.10">
    <property type="match status" value="2"/>
</dbReference>
<reference evidence="2" key="1">
    <citation type="submission" date="2018-06" db="EMBL/GenBank/DDBJ databases">
        <title>SME-4 producing Serratia marcescens from Argentina and comparison with genomes of other SME-producers.</title>
        <authorList>
            <person name="Dabos L."/>
            <person name="Patino Navarrete R."/>
            <person name="Naas T."/>
        </authorList>
    </citation>
    <scope>NUCLEOTIDE SEQUENCE</scope>
    <source>
        <strain evidence="2">163</strain>
    </source>
</reference>
<sequence length="196" mass="21815">MAPPLAGVSLCIKLYSDYHQGEQINMPGLLMFYVGGTAPGANIELHDVQFAAADRPEEAYPLLREKWFGDKRKVHVDGYARIDWADGYDVSLEPAPFAGEERLFFVNVGGYRSDELAELHQFGLFVARSADEAKEKAKRALLTDSAQQHKDDLAEVDDCLLLQALQGYHVHLRANPHGEPARPLWQGYLPIGEPAL</sequence>
<name>A0A345IP25_SERMA</name>
<dbReference type="InterPro" id="IPR011440">
    <property type="entry name" value="DUF1543"/>
</dbReference>
<evidence type="ECO:0000259" key="1">
    <source>
        <dbReference type="Pfam" id="PF07566"/>
    </source>
</evidence>
<organism evidence="2">
    <name type="scientific">Serratia marcescens</name>
    <dbReference type="NCBI Taxonomy" id="615"/>
    <lineage>
        <taxon>Bacteria</taxon>
        <taxon>Pseudomonadati</taxon>
        <taxon>Pseudomonadota</taxon>
        <taxon>Gammaproteobacteria</taxon>
        <taxon>Enterobacterales</taxon>
        <taxon>Yersiniaceae</taxon>
        <taxon>Serratia</taxon>
    </lineage>
</organism>
<dbReference type="Pfam" id="PF07566">
    <property type="entry name" value="DUF1543"/>
    <property type="match status" value="2"/>
</dbReference>
<protein>
    <recommendedName>
        <fullName evidence="1">DUF1543 domain-containing protein</fullName>
    </recommendedName>
</protein>
<dbReference type="EMBL" id="MH460878">
    <property type="protein sequence ID" value="AXH01597.1"/>
    <property type="molecule type" value="Genomic_DNA"/>
</dbReference>
<feature type="domain" description="DUF1543" evidence="1">
    <location>
        <begin position="41"/>
        <end position="92"/>
    </location>
</feature>
<proteinExistence type="predicted"/>
<dbReference type="AlphaFoldDB" id="A0A345IP25"/>
<accession>A0A345IP25</accession>
<evidence type="ECO:0000313" key="2">
    <source>
        <dbReference type="EMBL" id="AXH01597.1"/>
    </source>
</evidence>
<feature type="domain" description="DUF1543" evidence="1">
    <location>
        <begin position="116"/>
        <end position="171"/>
    </location>
</feature>